<feature type="domain" description="Ribosomal protein/NADH dehydrogenase" evidence="13">
    <location>
        <begin position="43"/>
        <end position="115"/>
    </location>
</feature>
<keyword evidence="7" id="KW-0999">Mitochondrion inner membrane</keyword>
<dbReference type="SMART" id="SM00916">
    <property type="entry name" value="L51_S25_CI-B8"/>
    <property type="match status" value="1"/>
</dbReference>
<evidence type="ECO:0000259" key="13">
    <source>
        <dbReference type="SMART" id="SM00916"/>
    </source>
</evidence>
<accession>A0AAJ6YVC6</accession>
<sequence length="115" mass="12827">MLGLAICTIFSVKNILDIENIFTKMAAFKLSSKFKELRILLCQTSEASAGARQFIEQNYVSLKKVNPTLPILIRECSDTEPRLYIRAGCGKETCIPLANLNADDIVQHLKQHTAS</sequence>
<evidence type="ECO:0000256" key="12">
    <source>
        <dbReference type="ARBA" id="ARBA00032513"/>
    </source>
</evidence>
<keyword evidence="8" id="KW-0249">Electron transport</keyword>
<dbReference type="Pfam" id="PF05047">
    <property type="entry name" value="L51_S25_CI-B8"/>
    <property type="match status" value="1"/>
</dbReference>
<keyword evidence="5" id="KW-0813">Transport</keyword>
<dbReference type="Gene3D" id="3.40.30.10">
    <property type="entry name" value="Glutaredoxin"/>
    <property type="match status" value="1"/>
</dbReference>
<evidence type="ECO:0000256" key="1">
    <source>
        <dbReference type="ARBA" id="ARBA00003195"/>
    </source>
</evidence>
<evidence type="ECO:0000256" key="10">
    <source>
        <dbReference type="ARBA" id="ARBA00023136"/>
    </source>
</evidence>
<dbReference type="CTD" id="50178"/>
<reference evidence="15" key="1">
    <citation type="submission" date="2025-08" db="UniProtKB">
        <authorList>
            <consortium name="RefSeq"/>
        </authorList>
    </citation>
    <scope>IDENTIFICATION</scope>
</reference>
<evidence type="ECO:0000256" key="9">
    <source>
        <dbReference type="ARBA" id="ARBA00023128"/>
    </source>
</evidence>
<dbReference type="GO" id="GO:0005743">
    <property type="term" value="C:mitochondrial inner membrane"/>
    <property type="evidence" value="ECO:0007669"/>
    <property type="project" value="UniProtKB-SubCell"/>
</dbReference>
<evidence type="ECO:0000256" key="3">
    <source>
        <dbReference type="ARBA" id="ARBA00008939"/>
    </source>
</evidence>
<evidence type="ECO:0000256" key="11">
    <source>
        <dbReference type="ARBA" id="ARBA00031441"/>
    </source>
</evidence>
<evidence type="ECO:0000313" key="15">
    <source>
        <dbReference type="RefSeq" id="XP_011505124.1"/>
    </source>
</evidence>
<evidence type="ECO:0000256" key="2">
    <source>
        <dbReference type="ARBA" id="ARBA00004443"/>
    </source>
</evidence>
<dbReference type="Proteomes" id="UP000695007">
    <property type="component" value="Unplaced"/>
</dbReference>
<comment type="subcellular location">
    <subcellularLocation>
        <location evidence="2">Mitochondrion inner membrane</location>
        <topology evidence="2">Peripheral membrane protein</topology>
        <orientation evidence="2">Matrix side</orientation>
    </subcellularLocation>
</comment>
<evidence type="ECO:0000256" key="6">
    <source>
        <dbReference type="ARBA" id="ARBA00022660"/>
    </source>
</evidence>
<keyword evidence="9" id="KW-0496">Mitochondrion</keyword>
<keyword evidence="14" id="KW-1185">Reference proteome</keyword>
<comment type="similarity">
    <text evidence="3">Belongs to the complex I NDUFA2 subunit family.</text>
</comment>
<comment type="function">
    <text evidence="1">Accessory subunit of the mitochondrial membrane respiratory chain NADH dehydrogenase (Complex I), that is believed not to be involved in catalysis. Complex I functions in the transfer of electrons from NADH to the respiratory chain. The immediate electron acceptor for the enzyme is believed to be ubiquinone.</text>
</comment>
<keyword evidence="6" id="KW-0679">Respiratory chain</keyword>
<dbReference type="InterPro" id="IPR036249">
    <property type="entry name" value="Thioredoxin-like_sf"/>
</dbReference>
<gene>
    <name evidence="15" type="primary">LOC105367954</name>
</gene>
<evidence type="ECO:0000256" key="4">
    <source>
        <dbReference type="ARBA" id="ARBA00016394"/>
    </source>
</evidence>
<organism evidence="14 15">
    <name type="scientific">Ceratosolen solmsi marchali</name>
    <dbReference type="NCBI Taxonomy" id="326594"/>
    <lineage>
        <taxon>Eukaryota</taxon>
        <taxon>Metazoa</taxon>
        <taxon>Ecdysozoa</taxon>
        <taxon>Arthropoda</taxon>
        <taxon>Hexapoda</taxon>
        <taxon>Insecta</taxon>
        <taxon>Pterygota</taxon>
        <taxon>Neoptera</taxon>
        <taxon>Endopterygota</taxon>
        <taxon>Hymenoptera</taxon>
        <taxon>Apocrita</taxon>
        <taxon>Proctotrupomorpha</taxon>
        <taxon>Chalcidoidea</taxon>
        <taxon>Agaonidae</taxon>
        <taxon>Agaoninae</taxon>
        <taxon>Ceratosolen</taxon>
    </lineage>
</organism>
<dbReference type="KEGG" id="csol:105367954"/>
<dbReference type="GeneID" id="105367954"/>
<dbReference type="SUPFAM" id="SSF52833">
    <property type="entry name" value="Thioredoxin-like"/>
    <property type="match status" value="1"/>
</dbReference>
<dbReference type="InterPro" id="IPR016464">
    <property type="entry name" value="NADH_Ub_cplx-1_asu_su-2"/>
</dbReference>
<evidence type="ECO:0000313" key="14">
    <source>
        <dbReference type="Proteomes" id="UP000695007"/>
    </source>
</evidence>
<dbReference type="AlphaFoldDB" id="A0AAJ6YVC6"/>
<dbReference type="PANTHER" id="PTHR12878">
    <property type="entry name" value="NADH-UBIQUINONE OXIDOREDUCTASE B8 SUBUNIT"/>
    <property type="match status" value="1"/>
</dbReference>
<evidence type="ECO:0000256" key="5">
    <source>
        <dbReference type="ARBA" id="ARBA00022448"/>
    </source>
</evidence>
<evidence type="ECO:0000256" key="7">
    <source>
        <dbReference type="ARBA" id="ARBA00022792"/>
    </source>
</evidence>
<proteinExistence type="inferred from homology"/>
<evidence type="ECO:0000256" key="8">
    <source>
        <dbReference type="ARBA" id="ARBA00022982"/>
    </source>
</evidence>
<dbReference type="InterPro" id="IPR007741">
    <property type="entry name" value="Ribosomal_mL43/mS25/NADH_DH"/>
</dbReference>
<dbReference type="RefSeq" id="XP_011505124.1">
    <property type="nucleotide sequence ID" value="XM_011506822.1"/>
</dbReference>
<protein>
    <recommendedName>
        <fullName evidence="4">NADH dehydrogenase [ubiquinone] 1 alpha subcomplex subunit 2</fullName>
    </recommendedName>
    <alternativeName>
        <fullName evidence="11">Complex I-B8</fullName>
    </alternativeName>
    <alternativeName>
        <fullName evidence="12">NADH-ubiquinone oxidoreductase B8 subunit</fullName>
    </alternativeName>
</protein>
<dbReference type="PANTHER" id="PTHR12878:SF0">
    <property type="entry name" value="NADH DEHYDROGENASE [UBIQUINONE] 1 ALPHA SUBCOMPLEX SUBUNIT 2"/>
    <property type="match status" value="1"/>
</dbReference>
<name>A0AAJ6YVC6_9HYME</name>
<keyword evidence="10" id="KW-0472">Membrane</keyword>